<dbReference type="Proteomes" id="UP000077885">
    <property type="component" value="Unassembled WGS sequence"/>
</dbReference>
<proteinExistence type="predicted"/>
<evidence type="ECO:0000313" key="1">
    <source>
        <dbReference type="EMBL" id="OAM27161.1"/>
    </source>
</evidence>
<evidence type="ECO:0000313" key="2">
    <source>
        <dbReference type="Proteomes" id="UP000077885"/>
    </source>
</evidence>
<accession>A0A1A9RXJ5</accession>
<dbReference type="AlphaFoldDB" id="A0A1A9RXJ5"/>
<reference evidence="2" key="1">
    <citation type="submission" date="2016-05" db="EMBL/GenBank/DDBJ databases">
        <title>Draft genome of Corynebacterium afermentans subsp. afermentans LCDC 88199T.</title>
        <authorList>
            <person name="Bernier A.-M."/>
            <person name="Bernard K."/>
        </authorList>
    </citation>
    <scope>NUCLEOTIDE SEQUENCE [LARGE SCALE GENOMIC DNA]</scope>
    <source>
        <strain evidence="2">NML02-A-017</strain>
    </source>
</reference>
<dbReference type="EMBL" id="LXSL01000025">
    <property type="protein sequence ID" value="OAM27161.1"/>
    <property type="molecule type" value="Genomic_DNA"/>
</dbReference>
<gene>
    <name evidence="1" type="ORF">A7P95_07165</name>
</gene>
<keyword evidence="2" id="KW-1185">Reference proteome</keyword>
<comment type="caution">
    <text evidence="1">The sequence shown here is derived from an EMBL/GenBank/DDBJ whole genome shotgun (WGS) entry which is preliminary data.</text>
</comment>
<name>A0A1A9RXJ5_9NEIS</name>
<sequence length="181" mass="20877">MGQTDFQVAFNGNWEAGFSYVNIAPRHAVWRQENIHKERILTHPFPFLKRLPPLFAAALLLAGCATEVLVNDTIVWRGKDVTEFMVKRARRMPDIIRLNCVKNNRVRNLYGWRVEHYEIKQGYVGQSGNVQYFQNYRQHVGHSYRIAVTEPDGTIVSIRTTAFGNADKEFGCEAYREAARS</sequence>
<organism evidence="1 2">
    <name type="scientific">Eikenella longinqua</name>
    <dbReference type="NCBI Taxonomy" id="1795827"/>
    <lineage>
        <taxon>Bacteria</taxon>
        <taxon>Pseudomonadati</taxon>
        <taxon>Pseudomonadota</taxon>
        <taxon>Betaproteobacteria</taxon>
        <taxon>Neisseriales</taxon>
        <taxon>Neisseriaceae</taxon>
        <taxon>Eikenella</taxon>
    </lineage>
</organism>
<protein>
    <submittedName>
        <fullName evidence="1">Uncharacterized protein</fullName>
    </submittedName>
</protein>